<keyword evidence="7" id="KW-1185">Reference proteome</keyword>
<proteinExistence type="inferred from homology"/>
<comment type="catalytic activity">
    <reaction evidence="1">
        <text>alpha-D-glucosamine 6-phosphate + H2O = beta-D-fructose 6-phosphate + NH4(+)</text>
        <dbReference type="Rhea" id="RHEA:12172"/>
        <dbReference type="ChEBI" id="CHEBI:15377"/>
        <dbReference type="ChEBI" id="CHEBI:28938"/>
        <dbReference type="ChEBI" id="CHEBI:57634"/>
        <dbReference type="ChEBI" id="CHEBI:75989"/>
        <dbReference type="EC" id="3.5.99.6"/>
    </reaction>
</comment>
<evidence type="ECO:0000313" key="7">
    <source>
        <dbReference type="Proteomes" id="UP001363151"/>
    </source>
</evidence>
<evidence type="ECO:0000256" key="4">
    <source>
        <dbReference type="ARBA" id="ARBA00022801"/>
    </source>
</evidence>
<dbReference type="EC" id="3.5.99.6" evidence="3"/>
<sequence length="288" mass="31695">MRLLTFENKDKVGMHVAEHVVRRINEFQPTKERPFVIGLPTGSSPIPTYKHLIAMYQSGHVSFKHVVSFNMDEYAGLPRSHPESYHSFMWTTASRGRDGFRETLAGRTIVTDAPGRWTNFLGHVDIDPANVHILDGNAPDLEAECAAYEASIEKFGGIELFLAGIGPDGHIALSGAYDTIVANSRFFDNDLSKVPTKALTVGVATVMDAKEVLIIITGISKSLALRNCIEEPLSHMWTASAIQLHDKGVIVCDEDATMELRVKTVRYFDKLQKSPQGLYGDLGVGVVP</sequence>
<dbReference type="InterPro" id="IPR018321">
    <property type="entry name" value="Glucosamine6P_isomerase_CS"/>
</dbReference>
<name>A0ABR1G188_AURAN</name>
<dbReference type="PANTHER" id="PTHR11280:SF5">
    <property type="entry name" value="GLUCOSAMINE-6-PHOSPHATE ISOMERASE"/>
    <property type="match status" value="1"/>
</dbReference>
<dbReference type="InterPro" id="IPR006148">
    <property type="entry name" value="Glc/Gal-6P_isomerase"/>
</dbReference>
<dbReference type="Proteomes" id="UP001363151">
    <property type="component" value="Unassembled WGS sequence"/>
</dbReference>
<dbReference type="PANTHER" id="PTHR11280">
    <property type="entry name" value="GLUCOSAMINE-6-PHOSPHATE ISOMERASE"/>
    <property type="match status" value="1"/>
</dbReference>
<dbReference type="InterPro" id="IPR004547">
    <property type="entry name" value="Glucosamine6P_isomerase"/>
</dbReference>
<evidence type="ECO:0000256" key="2">
    <source>
        <dbReference type="ARBA" id="ARBA00005526"/>
    </source>
</evidence>
<gene>
    <name evidence="6" type="primary">GNPDA1</name>
    <name evidence="6" type="ORF">SO694_00012353</name>
</gene>
<evidence type="ECO:0000256" key="1">
    <source>
        <dbReference type="ARBA" id="ARBA00000644"/>
    </source>
</evidence>
<dbReference type="InterPro" id="IPR037171">
    <property type="entry name" value="NagB/RpiA_transferase-like"/>
</dbReference>
<evidence type="ECO:0000259" key="5">
    <source>
        <dbReference type="Pfam" id="PF01182"/>
    </source>
</evidence>
<comment type="similarity">
    <text evidence="2">Belongs to the glucosamine/galactosamine-6-phosphate isomerase family.</text>
</comment>
<dbReference type="Gene3D" id="3.40.50.1360">
    <property type="match status" value="2"/>
</dbReference>
<dbReference type="Pfam" id="PF01182">
    <property type="entry name" value="Glucosamine_iso"/>
    <property type="match status" value="1"/>
</dbReference>
<accession>A0ABR1G188</accession>
<comment type="caution">
    <text evidence="6">The sequence shown here is derived from an EMBL/GenBank/DDBJ whole genome shotgun (WGS) entry which is preliminary data.</text>
</comment>
<dbReference type="EMBL" id="JBBJCI010000145">
    <property type="protein sequence ID" value="KAK7242360.1"/>
    <property type="molecule type" value="Genomic_DNA"/>
</dbReference>
<feature type="domain" description="Glucosamine/galactosamine-6-phosphate isomerase" evidence="5">
    <location>
        <begin position="119"/>
        <end position="244"/>
    </location>
</feature>
<evidence type="ECO:0000256" key="3">
    <source>
        <dbReference type="ARBA" id="ARBA00012680"/>
    </source>
</evidence>
<keyword evidence="4" id="KW-0378">Hydrolase</keyword>
<protein>
    <recommendedName>
        <fullName evidence="3">glucosamine-6-phosphate deaminase</fullName>
        <ecNumber evidence="3">3.5.99.6</ecNumber>
    </recommendedName>
</protein>
<dbReference type="SUPFAM" id="SSF100950">
    <property type="entry name" value="NagB/RpiA/CoA transferase-like"/>
    <property type="match status" value="2"/>
</dbReference>
<evidence type="ECO:0000313" key="6">
    <source>
        <dbReference type="EMBL" id="KAK7242360.1"/>
    </source>
</evidence>
<dbReference type="CDD" id="cd01399">
    <property type="entry name" value="GlcN6P_deaminase"/>
    <property type="match status" value="1"/>
</dbReference>
<reference evidence="6 7" key="1">
    <citation type="submission" date="2024-03" db="EMBL/GenBank/DDBJ databases">
        <title>Aureococcus anophagefferens CCMP1851 and Kratosvirus quantuckense: Draft genome of a second virus-susceptible host strain in the model system.</title>
        <authorList>
            <person name="Chase E."/>
            <person name="Truchon A.R."/>
            <person name="Schepens W."/>
            <person name="Wilhelm S.W."/>
        </authorList>
    </citation>
    <scope>NUCLEOTIDE SEQUENCE [LARGE SCALE GENOMIC DNA]</scope>
    <source>
        <strain evidence="6 7">CCMP1851</strain>
    </source>
</reference>
<dbReference type="PROSITE" id="PS01161">
    <property type="entry name" value="GLC_GALNAC_ISOMERASE"/>
    <property type="match status" value="1"/>
</dbReference>
<organism evidence="6 7">
    <name type="scientific">Aureococcus anophagefferens</name>
    <name type="common">Harmful bloom alga</name>
    <dbReference type="NCBI Taxonomy" id="44056"/>
    <lineage>
        <taxon>Eukaryota</taxon>
        <taxon>Sar</taxon>
        <taxon>Stramenopiles</taxon>
        <taxon>Ochrophyta</taxon>
        <taxon>Pelagophyceae</taxon>
        <taxon>Pelagomonadales</taxon>
        <taxon>Pelagomonadaceae</taxon>
        <taxon>Aureococcus</taxon>
    </lineage>
</organism>